<dbReference type="OrthoDB" id="4158066at2759"/>
<keyword evidence="2" id="KW-1185">Reference proteome</keyword>
<dbReference type="GeneID" id="27327723"/>
<dbReference type="EMBL" id="KN847492">
    <property type="protein sequence ID" value="KIW20065.1"/>
    <property type="molecule type" value="Genomic_DNA"/>
</dbReference>
<dbReference type="HOGENOM" id="CLU_1115763_0_0_1"/>
<reference evidence="1 2" key="1">
    <citation type="submission" date="2015-01" db="EMBL/GenBank/DDBJ databases">
        <title>The Genome Sequence of Exophiala spinifera CBS89968.</title>
        <authorList>
            <consortium name="The Broad Institute Genomics Platform"/>
            <person name="Cuomo C."/>
            <person name="de Hoog S."/>
            <person name="Gorbushina A."/>
            <person name="Stielow B."/>
            <person name="Teixiera M."/>
            <person name="Abouelleil A."/>
            <person name="Chapman S.B."/>
            <person name="Priest M."/>
            <person name="Young S.K."/>
            <person name="Wortman J."/>
            <person name="Nusbaum C."/>
            <person name="Birren B."/>
        </authorList>
    </citation>
    <scope>NUCLEOTIDE SEQUENCE [LARGE SCALE GENOMIC DNA]</scope>
    <source>
        <strain evidence="1 2">CBS 89968</strain>
    </source>
</reference>
<dbReference type="AlphaFoldDB" id="A0A0D2BNG0"/>
<protein>
    <submittedName>
        <fullName evidence="1">Uncharacterized protein</fullName>
    </submittedName>
</protein>
<evidence type="ECO:0000313" key="1">
    <source>
        <dbReference type="EMBL" id="KIW20065.1"/>
    </source>
</evidence>
<proteinExistence type="predicted"/>
<dbReference type="VEuPathDB" id="FungiDB:PV08_00640"/>
<dbReference type="RefSeq" id="XP_016240281.1">
    <property type="nucleotide sequence ID" value="XM_016375005.1"/>
</dbReference>
<gene>
    <name evidence="1" type="ORF">PV08_00640</name>
</gene>
<name>A0A0D2BNG0_9EURO</name>
<dbReference type="Proteomes" id="UP000053328">
    <property type="component" value="Unassembled WGS sequence"/>
</dbReference>
<organism evidence="1 2">
    <name type="scientific">Exophiala spinifera</name>
    <dbReference type="NCBI Taxonomy" id="91928"/>
    <lineage>
        <taxon>Eukaryota</taxon>
        <taxon>Fungi</taxon>
        <taxon>Dikarya</taxon>
        <taxon>Ascomycota</taxon>
        <taxon>Pezizomycotina</taxon>
        <taxon>Eurotiomycetes</taxon>
        <taxon>Chaetothyriomycetidae</taxon>
        <taxon>Chaetothyriales</taxon>
        <taxon>Herpotrichiellaceae</taxon>
        <taxon>Exophiala</taxon>
    </lineage>
</organism>
<accession>A0A0D2BNG0</accession>
<sequence length="231" mass="25071">MFNMTKGKMRAFTLTLSVIVIFGLLSALMVTAAPAPVPDGDDVDDSTSMQTFEFDKAAPNFISPVSPVVAVAVAGADAGNLPAPSSSPQVWKAQAMDHHHLQTSFPSPSYPVLAHPGPESTGHPHHYNTSHQFGRRHSWALNCEDDRTYTNACTRKGYSCDSTGKLIARGYDWWCSTRCRCTNLSPKSCRIKPAVYAQCYFKGENIMGADGTVIGNIYTAEDVGNDTLVLH</sequence>
<evidence type="ECO:0000313" key="2">
    <source>
        <dbReference type="Proteomes" id="UP000053328"/>
    </source>
</evidence>